<dbReference type="OrthoDB" id="7875619at2"/>
<protein>
    <submittedName>
        <fullName evidence="3">Uncharacterized protein</fullName>
    </submittedName>
</protein>
<feature type="transmembrane region" description="Helical" evidence="2">
    <location>
        <begin position="40"/>
        <end position="60"/>
    </location>
</feature>
<evidence type="ECO:0000313" key="3">
    <source>
        <dbReference type="EMBL" id="KRS13409.1"/>
    </source>
</evidence>
<keyword evidence="2" id="KW-1133">Transmembrane helix</keyword>
<dbReference type="STRING" id="540747.SAMN04488031_11711"/>
<accession>A0A0T5NX66</accession>
<dbReference type="RefSeq" id="WP_057821679.1">
    <property type="nucleotide sequence ID" value="NZ_CP031599.1"/>
</dbReference>
<keyword evidence="4" id="KW-0614">Plasmid</keyword>
<dbReference type="Proteomes" id="UP000051401">
    <property type="component" value="Unassembled WGS sequence"/>
</dbReference>
<dbReference type="KEGG" id="rid:RIdsm_05723"/>
<keyword evidence="2" id="KW-0812">Transmembrane</keyword>
<feature type="transmembrane region" description="Helical" evidence="2">
    <location>
        <begin position="9"/>
        <end position="34"/>
    </location>
</feature>
<keyword evidence="2" id="KW-0472">Membrane</keyword>
<reference evidence="3 5" key="1">
    <citation type="submission" date="2015-04" db="EMBL/GenBank/DDBJ databases">
        <title>The draft genome sequence of Roseovarius indicus B108T.</title>
        <authorList>
            <person name="Li G."/>
            <person name="Lai Q."/>
            <person name="Shao Z."/>
            <person name="Yan P."/>
        </authorList>
    </citation>
    <scope>NUCLEOTIDE SEQUENCE [LARGE SCALE GENOMIC DNA]</scope>
    <source>
        <strain evidence="3 5">B108</strain>
    </source>
</reference>
<evidence type="ECO:0000256" key="1">
    <source>
        <dbReference type="SAM" id="MobiDB-lite"/>
    </source>
</evidence>
<dbReference type="EMBL" id="CP031599">
    <property type="protein sequence ID" value="QEW29877.1"/>
    <property type="molecule type" value="Genomic_DNA"/>
</dbReference>
<evidence type="ECO:0000313" key="4">
    <source>
        <dbReference type="EMBL" id="QEW29877.1"/>
    </source>
</evidence>
<feature type="region of interest" description="Disordered" evidence="1">
    <location>
        <begin position="66"/>
        <end position="98"/>
    </location>
</feature>
<reference evidence="4 6" key="2">
    <citation type="submission" date="2018-08" db="EMBL/GenBank/DDBJ databases">
        <title>Genetic Globetrotter - A new plasmid hitch-hiking vast phylogenetic and geographic distances.</title>
        <authorList>
            <person name="Vollmers J."/>
            <person name="Petersen J."/>
        </authorList>
    </citation>
    <scope>NUCLEOTIDE SEQUENCE [LARGE SCALE GENOMIC DNA]</scope>
    <source>
        <strain evidence="4 6">DSM 26383</strain>
        <plasmid evidence="6">pridsm_01</plasmid>
        <plasmid evidence="4">pRIdsm_01</plasmid>
    </source>
</reference>
<organism evidence="3 5">
    <name type="scientific">Roseovarius indicus</name>
    <dbReference type="NCBI Taxonomy" id="540747"/>
    <lineage>
        <taxon>Bacteria</taxon>
        <taxon>Pseudomonadati</taxon>
        <taxon>Pseudomonadota</taxon>
        <taxon>Alphaproteobacteria</taxon>
        <taxon>Rhodobacterales</taxon>
        <taxon>Roseobacteraceae</taxon>
        <taxon>Roseovarius</taxon>
    </lineage>
</organism>
<geneLocation type="plasmid" evidence="6">
    <name>pridsm_01</name>
</geneLocation>
<geneLocation type="plasmid" evidence="4">
    <name>pRIdsm_01</name>
</geneLocation>
<dbReference type="EMBL" id="LAXI01000037">
    <property type="protein sequence ID" value="KRS13409.1"/>
    <property type="molecule type" value="Genomic_DNA"/>
</dbReference>
<evidence type="ECO:0000313" key="5">
    <source>
        <dbReference type="Proteomes" id="UP000051401"/>
    </source>
</evidence>
<gene>
    <name evidence="4" type="ORF">RIdsm_05723</name>
    <name evidence="3" type="ORF">XM52_27620</name>
</gene>
<dbReference type="Proteomes" id="UP000325785">
    <property type="component" value="Plasmid pRIdsm_01"/>
</dbReference>
<dbReference type="PATRIC" id="fig|540747.5.peg.4301"/>
<dbReference type="AlphaFoldDB" id="A0A0T5NX66"/>
<proteinExistence type="predicted"/>
<evidence type="ECO:0000256" key="2">
    <source>
        <dbReference type="SAM" id="Phobius"/>
    </source>
</evidence>
<keyword evidence="5" id="KW-1185">Reference proteome</keyword>
<evidence type="ECO:0000313" key="6">
    <source>
        <dbReference type="Proteomes" id="UP000325785"/>
    </source>
</evidence>
<sequence>MDDKHMGGLLAFVIAAPIMVICCGGGGLILAAILGGIGGWLTGLGGIAAVVTAIGAALVVREIRRSGSAGVGDAPDETSTKTKATAQNIHRPADVAAE</sequence>
<name>A0A0T5NX66_9RHOB</name>